<name>A0A174KLE6_9FIRM</name>
<proteinExistence type="predicted"/>
<gene>
    <name evidence="5" type="primary">ndhF_2</name>
    <name evidence="6" type="ORF">DWX31_14145</name>
    <name evidence="8" type="ORF">DXC39_13170</name>
    <name evidence="7" type="ORF">DXD79_20910</name>
    <name evidence="5" type="ORF">ERS852407_05061</name>
</gene>
<dbReference type="InterPro" id="IPR016166">
    <property type="entry name" value="FAD-bd_PCMH"/>
</dbReference>
<dbReference type="GO" id="GO:0002197">
    <property type="term" value="C:xanthine dehydrogenase complex"/>
    <property type="evidence" value="ECO:0007669"/>
    <property type="project" value="InterPro"/>
</dbReference>
<dbReference type="EMBL" id="QTJW01000009">
    <property type="protein sequence ID" value="RGD69743.1"/>
    <property type="molecule type" value="Genomic_DNA"/>
</dbReference>
<dbReference type="NCBIfam" id="NF043083">
    <property type="entry name" value="XdhB_XDHase"/>
    <property type="match status" value="1"/>
</dbReference>
<dbReference type="EMBL" id="QSSQ01000010">
    <property type="protein sequence ID" value="RGM04341.1"/>
    <property type="molecule type" value="Genomic_DNA"/>
</dbReference>
<sequence>MYDIEKLYQAKDIGDAIRALKEDPEAVVISGGSDVLIKVREGKLAGCSLVSIHGIKELEGVRMEEDGTIVIGPATTFSHVTNNRIIQKYIPILGDAVDQAGGPQLRNIGTVGGNVCNGVTSADSASSFCCLDAVLVVEGPEGVREIPIREWYTGPGKTVRQHDEILTAIRIRKESYEGFGGHYIKYGKRNAMEIATMGCAVTVKLTEDKKHIEEMHIGYGVAAPTPIRCFKAEEKVKGMEIGNELFETLGKSVLEEVNPRTSWRASKEFRLQLIEEMAKRALKQAIINAGGECDA</sequence>
<dbReference type="InterPro" id="IPR036683">
    <property type="entry name" value="CO_DH_flav_C_dom_sf"/>
</dbReference>
<dbReference type="EC" id="1.17.1.5" evidence="5"/>
<evidence type="ECO:0000256" key="1">
    <source>
        <dbReference type="ARBA" id="ARBA00022630"/>
    </source>
</evidence>
<evidence type="ECO:0000313" key="5">
    <source>
        <dbReference type="EMBL" id="CUP12792.1"/>
    </source>
</evidence>
<evidence type="ECO:0000313" key="9">
    <source>
        <dbReference type="Proteomes" id="UP000095651"/>
    </source>
</evidence>
<keyword evidence="3 5" id="KW-0560">Oxidoreductase</keyword>
<dbReference type="SMART" id="SM01092">
    <property type="entry name" value="CO_deh_flav_C"/>
    <property type="match status" value="1"/>
</dbReference>
<evidence type="ECO:0000259" key="4">
    <source>
        <dbReference type="PROSITE" id="PS51387"/>
    </source>
</evidence>
<dbReference type="SUPFAM" id="SSF56176">
    <property type="entry name" value="FAD-binding/transporter-associated domain-like"/>
    <property type="match status" value="1"/>
</dbReference>
<dbReference type="OrthoDB" id="9789842at2"/>
<evidence type="ECO:0000313" key="11">
    <source>
        <dbReference type="Proteomes" id="UP000261257"/>
    </source>
</evidence>
<dbReference type="RefSeq" id="WP_002602681.1">
    <property type="nucleotide sequence ID" value="NZ_CABIXC010000018.1"/>
</dbReference>
<dbReference type="InterPro" id="IPR036318">
    <property type="entry name" value="FAD-bd_PCMH-like_sf"/>
</dbReference>
<dbReference type="InterPro" id="IPR016169">
    <property type="entry name" value="FAD-bd_PCMH_sub2"/>
</dbReference>
<dbReference type="Proteomes" id="UP000261257">
    <property type="component" value="Unassembled WGS sequence"/>
</dbReference>
<dbReference type="AlphaFoldDB" id="A0A174KLE6"/>
<dbReference type="Pfam" id="PF03450">
    <property type="entry name" value="CO_deh_flav_C"/>
    <property type="match status" value="1"/>
</dbReference>
<dbReference type="Gene3D" id="3.30.390.50">
    <property type="entry name" value="CO dehydrogenase flavoprotein, C-terminal domain"/>
    <property type="match status" value="1"/>
</dbReference>
<dbReference type="FunFam" id="3.30.465.10:FF:000017">
    <property type="entry name" value="Xanthine dehydrogenase, FAD binding subunit"/>
    <property type="match status" value="1"/>
</dbReference>
<dbReference type="Proteomes" id="UP000263014">
    <property type="component" value="Unassembled WGS sequence"/>
</dbReference>
<dbReference type="InterPro" id="IPR051312">
    <property type="entry name" value="Diverse_Substr_Oxidored"/>
</dbReference>
<keyword evidence="1" id="KW-0285">Flavoprotein</keyword>
<dbReference type="GO" id="GO:0050138">
    <property type="term" value="F:nicotinate dehydrogenase activity"/>
    <property type="evidence" value="ECO:0007669"/>
    <property type="project" value="UniProtKB-EC"/>
</dbReference>
<dbReference type="EMBL" id="QSON01000010">
    <property type="protein sequence ID" value="RGJ00949.1"/>
    <property type="molecule type" value="Genomic_DNA"/>
</dbReference>
<dbReference type="GO" id="GO:0071949">
    <property type="term" value="F:FAD binding"/>
    <property type="evidence" value="ECO:0007669"/>
    <property type="project" value="InterPro"/>
</dbReference>
<reference evidence="5 9" key="1">
    <citation type="submission" date="2015-09" db="EMBL/GenBank/DDBJ databases">
        <authorList>
            <consortium name="Pathogen Informatics"/>
        </authorList>
    </citation>
    <scope>NUCLEOTIDE SEQUENCE [LARGE SCALE GENOMIC DNA]</scope>
    <source>
        <strain evidence="5 9">2789STDY5608850</strain>
    </source>
</reference>
<dbReference type="PROSITE" id="PS51387">
    <property type="entry name" value="FAD_PCMH"/>
    <property type="match status" value="1"/>
</dbReference>
<dbReference type="NCBIfam" id="NF007427">
    <property type="entry name" value="PRK09971.1"/>
    <property type="match status" value="1"/>
</dbReference>
<dbReference type="PANTHER" id="PTHR42659">
    <property type="entry name" value="XANTHINE DEHYDROGENASE SUBUNIT C-RELATED"/>
    <property type="match status" value="1"/>
</dbReference>
<keyword evidence="2" id="KW-0274">FAD</keyword>
<evidence type="ECO:0000313" key="6">
    <source>
        <dbReference type="EMBL" id="RGD69743.1"/>
    </source>
</evidence>
<dbReference type="Proteomes" id="UP000095651">
    <property type="component" value="Unassembled WGS sequence"/>
</dbReference>
<evidence type="ECO:0000313" key="8">
    <source>
        <dbReference type="EMBL" id="RGM04341.1"/>
    </source>
</evidence>
<dbReference type="SUPFAM" id="SSF55447">
    <property type="entry name" value="CO dehydrogenase flavoprotein C-terminal domain-like"/>
    <property type="match status" value="1"/>
</dbReference>
<protein>
    <submittedName>
        <fullName evidence="5">Molybdopterin dehydrogenase FAD-binding protein</fullName>
        <ecNumber evidence="5">1.17.1.5</ecNumber>
    </submittedName>
    <submittedName>
        <fullName evidence="6">Xanthine dehydrogenase FAD-binding subunit XdhB</fullName>
    </submittedName>
</protein>
<organism evidence="5 9">
    <name type="scientific">Hungatella hathewayi</name>
    <dbReference type="NCBI Taxonomy" id="154046"/>
    <lineage>
        <taxon>Bacteria</taxon>
        <taxon>Bacillati</taxon>
        <taxon>Bacillota</taxon>
        <taxon>Clostridia</taxon>
        <taxon>Lachnospirales</taxon>
        <taxon>Lachnospiraceae</taxon>
        <taxon>Hungatella</taxon>
    </lineage>
</organism>
<dbReference type="InterPro" id="IPR002346">
    <property type="entry name" value="Mopterin_DH_FAD-bd"/>
</dbReference>
<evidence type="ECO:0000313" key="7">
    <source>
        <dbReference type="EMBL" id="RGJ00949.1"/>
    </source>
</evidence>
<dbReference type="InterPro" id="IPR050031">
    <property type="entry name" value="XdhB_XDHase"/>
</dbReference>
<dbReference type="GO" id="GO:0004854">
    <property type="term" value="F:xanthine dehydrogenase activity"/>
    <property type="evidence" value="ECO:0007669"/>
    <property type="project" value="InterPro"/>
</dbReference>
<dbReference type="InterPro" id="IPR005107">
    <property type="entry name" value="CO_DH_flav_C"/>
</dbReference>
<reference evidence="10 11" key="2">
    <citation type="submission" date="2018-08" db="EMBL/GenBank/DDBJ databases">
        <title>A genome reference for cultivated species of the human gut microbiota.</title>
        <authorList>
            <person name="Zou Y."/>
            <person name="Xue W."/>
            <person name="Luo G."/>
        </authorList>
    </citation>
    <scope>NUCLEOTIDE SEQUENCE [LARGE SCALE GENOMIC DNA]</scope>
    <source>
        <strain evidence="6 10">AF19-13AC</strain>
        <strain evidence="8 11">TF05-11AC</strain>
        <strain evidence="7 12">TM09-12</strain>
    </source>
</reference>
<evidence type="ECO:0000313" key="10">
    <source>
        <dbReference type="Proteomes" id="UP000261023"/>
    </source>
</evidence>
<dbReference type="EMBL" id="CYZE01000018">
    <property type="protein sequence ID" value="CUP12792.1"/>
    <property type="molecule type" value="Genomic_DNA"/>
</dbReference>
<dbReference type="PANTHER" id="PTHR42659:SF9">
    <property type="entry name" value="XANTHINE DEHYDROGENASE FAD-BINDING SUBUNIT XDHB-RELATED"/>
    <property type="match status" value="1"/>
</dbReference>
<dbReference type="Proteomes" id="UP000261023">
    <property type="component" value="Unassembled WGS sequence"/>
</dbReference>
<evidence type="ECO:0000256" key="3">
    <source>
        <dbReference type="ARBA" id="ARBA00023002"/>
    </source>
</evidence>
<evidence type="ECO:0000313" key="12">
    <source>
        <dbReference type="Proteomes" id="UP000263014"/>
    </source>
</evidence>
<accession>A0A174KLE6</accession>
<evidence type="ECO:0000256" key="2">
    <source>
        <dbReference type="ARBA" id="ARBA00022827"/>
    </source>
</evidence>
<dbReference type="Gene3D" id="3.30.465.10">
    <property type="match status" value="1"/>
</dbReference>
<dbReference type="Pfam" id="PF00941">
    <property type="entry name" value="FAD_binding_5"/>
    <property type="match status" value="1"/>
</dbReference>
<feature type="domain" description="FAD-binding PCMH-type" evidence="4">
    <location>
        <begin position="1"/>
        <end position="176"/>
    </location>
</feature>